<feature type="chain" id="PRO_5026673333" evidence="1">
    <location>
        <begin position="19"/>
        <end position="107"/>
    </location>
</feature>
<dbReference type="AlphaFoldDB" id="A0A6M2E5L1"/>
<evidence type="ECO:0000256" key="1">
    <source>
        <dbReference type="SAM" id="SignalP"/>
    </source>
</evidence>
<evidence type="ECO:0000313" key="2">
    <source>
        <dbReference type="EMBL" id="NOV52347.1"/>
    </source>
</evidence>
<dbReference type="Gene3D" id="2.10.80.10">
    <property type="entry name" value="Lipase, subunit A"/>
    <property type="match status" value="1"/>
</dbReference>
<sequence length="107" mass="11471">MRLAAYLSVSTFLIFVSAVSNCTSTEDGVIVWGSSGCSNNDDCSEGECCVSRNGETECEQLSGIGQTCFLSTEQGTLSEGCPCQADFQCTDKGQGLAICERPRYQHF</sequence>
<keyword evidence="1" id="KW-0732">Signal</keyword>
<accession>A0A6M2E5L1</accession>
<proteinExistence type="predicted"/>
<name>A0A6M2E5L1_9ACAR</name>
<protein>
    <submittedName>
        <fullName evidence="2">Putative toxin-like peptide</fullName>
    </submittedName>
</protein>
<dbReference type="EMBL" id="GIDH01000404">
    <property type="protein sequence ID" value="NOV52347.1"/>
    <property type="molecule type" value="Transcribed_RNA"/>
</dbReference>
<reference evidence="2" key="1">
    <citation type="submission" date="2019-12" db="EMBL/GenBank/DDBJ databases">
        <title>The sialotranscriptome of the gopher-tortoise tick, Amblyomma tuberculatum.</title>
        <authorList>
            <person name="Karim S."/>
            <person name="Andersen J."/>
            <person name="Kumar D."/>
            <person name="Adamson S."/>
            <person name="Ennen J."/>
            <person name="Qualis C.P."/>
            <person name="Ribeiro J.M.C."/>
        </authorList>
    </citation>
    <scope>NUCLEOTIDE SEQUENCE</scope>
    <source>
        <strain evidence="2">Removed</strain>
        <tissue evidence="2">Salivary glands</tissue>
    </source>
</reference>
<feature type="signal peptide" evidence="1">
    <location>
        <begin position="1"/>
        <end position="18"/>
    </location>
</feature>
<organism evidence="2">
    <name type="scientific">Amblyomma tuberculatum</name>
    <dbReference type="NCBI Taxonomy" id="48802"/>
    <lineage>
        <taxon>Eukaryota</taxon>
        <taxon>Metazoa</taxon>
        <taxon>Ecdysozoa</taxon>
        <taxon>Arthropoda</taxon>
        <taxon>Chelicerata</taxon>
        <taxon>Arachnida</taxon>
        <taxon>Acari</taxon>
        <taxon>Parasitiformes</taxon>
        <taxon>Ixodida</taxon>
        <taxon>Ixodoidea</taxon>
        <taxon>Ixodidae</taxon>
        <taxon>Amblyomminae</taxon>
        <taxon>Amblyomma</taxon>
    </lineage>
</organism>